<evidence type="ECO:0000313" key="1">
    <source>
        <dbReference type="EMBL" id="OLF07499.1"/>
    </source>
</evidence>
<keyword evidence="2" id="KW-1185">Reference proteome</keyword>
<sequence>MTAQVRFAIHDGELRIRVPPELEPLDDFLESEIGADRAVLDIVEHHVRHDRQWEFAGDSCELVLDGDTVTITHDYTGTAVTLARRDLRDLLADLGAFLGGVRRREKS</sequence>
<name>A0A7Z1AWX0_9PSEU</name>
<dbReference type="EMBL" id="MSIF01000015">
    <property type="protein sequence ID" value="OLF07499.1"/>
    <property type="molecule type" value="Genomic_DNA"/>
</dbReference>
<comment type="caution">
    <text evidence="1">The sequence shown here is derived from an EMBL/GenBank/DDBJ whole genome shotgun (WGS) entry which is preliminary data.</text>
</comment>
<dbReference type="RefSeq" id="WP_075135739.1">
    <property type="nucleotide sequence ID" value="NZ_MSIF01000015.1"/>
</dbReference>
<evidence type="ECO:0000313" key="2">
    <source>
        <dbReference type="Proteomes" id="UP000185696"/>
    </source>
</evidence>
<gene>
    <name evidence="1" type="ORF">BLA60_26590</name>
</gene>
<accession>A0A7Z1AWX0</accession>
<dbReference type="AlphaFoldDB" id="A0A7Z1AWX0"/>
<dbReference type="OrthoDB" id="9935068at2"/>
<protein>
    <submittedName>
        <fullName evidence="1">Uncharacterized protein</fullName>
    </submittedName>
</protein>
<organism evidence="1 2">
    <name type="scientific">Actinophytocola xinjiangensis</name>
    <dbReference type="NCBI Taxonomy" id="485602"/>
    <lineage>
        <taxon>Bacteria</taxon>
        <taxon>Bacillati</taxon>
        <taxon>Actinomycetota</taxon>
        <taxon>Actinomycetes</taxon>
        <taxon>Pseudonocardiales</taxon>
        <taxon>Pseudonocardiaceae</taxon>
    </lineage>
</organism>
<dbReference type="Proteomes" id="UP000185696">
    <property type="component" value="Unassembled WGS sequence"/>
</dbReference>
<reference evidence="1 2" key="1">
    <citation type="submission" date="2016-12" db="EMBL/GenBank/DDBJ databases">
        <title>The draft genome sequence of Actinophytocola xinjiangensis.</title>
        <authorList>
            <person name="Wang W."/>
            <person name="Yuan L."/>
        </authorList>
    </citation>
    <scope>NUCLEOTIDE SEQUENCE [LARGE SCALE GENOMIC DNA]</scope>
    <source>
        <strain evidence="1 2">CGMCC 4.4663</strain>
    </source>
</reference>
<proteinExistence type="predicted"/>